<dbReference type="RefSeq" id="WP_044237950.1">
    <property type="nucleotide sequence ID" value="NZ_CP036353.1"/>
</dbReference>
<evidence type="ECO:0000313" key="2">
    <source>
        <dbReference type="EMBL" id="QEG17065.1"/>
    </source>
</evidence>
<reference evidence="2 3" key="1">
    <citation type="submission" date="2019-08" db="EMBL/GenBank/DDBJ databases">
        <title>Deep-cultivation of Planctomycetes and their phenomic and genomic characterization uncovers novel biology.</title>
        <authorList>
            <person name="Wiegand S."/>
            <person name="Jogler M."/>
            <person name="Boedeker C."/>
            <person name="Pinto D."/>
            <person name="Vollmers J."/>
            <person name="Rivas-Marin E."/>
            <person name="Kohn T."/>
            <person name="Peeters S.H."/>
            <person name="Heuer A."/>
            <person name="Rast P."/>
            <person name="Oberbeckmann S."/>
            <person name="Bunk B."/>
            <person name="Jeske O."/>
            <person name="Meyerdierks A."/>
            <person name="Storesund J.E."/>
            <person name="Kallscheuer N."/>
            <person name="Luecker S."/>
            <person name="Lage O.M."/>
            <person name="Pohl T."/>
            <person name="Merkel B.J."/>
            <person name="Hornburger P."/>
            <person name="Mueller R.-W."/>
            <person name="Bruemmer F."/>
            <person name="Labrenz M."/>
            <person name="Spormann A.M."/>
            <person name="Op den Camp H."/>
            <person name="Overmann J."/>
            <person name="Amann R."/>
            <person name="Jetten M.S.M."/>
            <person name="Mascher T."/>
            <person name="Medema M.H."/>
            <person name="Devos D.P."/>
            <person name="Kaster A.-K."/>
            <person name="Ovreas L."/>
            <person name="Rohde M."/>
            <person name="Galperin M.Y."/>
            <person name="Jogler C."/>
        </authorList>
    </citation>
    <scope>NUCLEOTIDE SEQUENCE [LARGE SCALE GENOMIC DNA]</scope>
    <source>
        <strain evidence="2 3">DSM 8797</strain>
    </source>
</reference>
<organism evidence="2 3">
    <name type="scientific">Gimesia maris</name>
    <dbReference type="NCBI Taxonomy" id="122"/>
    <lineage>
        <taxon>Bacteria</taxon>
        <taxon>Pseudomonadati</taxon>
        <taxon>Planctomycetota</taxon>
        <taxon>Planctomycetia</taxon>
        <taxon>Planctomycetales</taxon>
        <taxon>Planctomycetaceae</taxon>
        <taxon>Gimesia</taxon>
    </lineage>
</organism>
<evidence type="ECO:0000256" key="1">
    <source>
        <dbReference type="SAM" id="MobiDB-lite"/>
    </source>
</evidence>
<sequence>MFVARRTLVLAIILGDLVGCSASNSNELDRYALTGEVTFRGEPVHNGTITLEPDSAKGNTGPASTARIEGGMYQIEPSRGIVGGAYVARLTGYGDTEKNSGPDPDFGPPLFEEYKVRLELPAESSTRSFEITPEEN</sequence>
<name>A0ABX5YN22_9PLAN</name>
<dbReference type="EMBL" id="CP042910">
    <property type="protein sequence ID" value="QEG17065.1"/>
    <property type="molecule type" value="Genomic_DNA"/>
</dbReference>
<proteinExistence type="predicted"/>
<gene>
    <name evidence="2" type="ORF">GmarT_29430</name>
</gene>
<keyword evidence="3" id="KW-1185">Reference proteome</keyword>
<evidence type="ECO:0008006" key="4">
    <source>
        <dbReference type="Google" id="ProtNLM"/>
    </source>
</evidence>
<dbReference type="Proteomes" id="UP000322887">
    <property type="component" value="Chromosome"/>
</dbReference>
<dbReference type="GeneID" id="98647484"/>
<evidence type="ECO:0000313" key="3">
    <source>
        <dbReference type="Proteomes" id="UP000322887"/>
    </source>
</evidence>
<protein>
    <recommendedName>
        <fullName evidence="4">Carboxypeptidase regulatory-like domain-containing protein</fullName>
    </recommendedName>
</protein>
<accession>A0ABX5YN22</accession>
<feature type="region of interest" description="Disordered" evidence="1">
    <location>
        <begin position="43"/>
        <end position="63"/>
    </location>
</feature>